<dbReference type="EMBL" id="ML995475">
    <property type="protein sequence ID" value="KAF2146585.1"/>
    <property type="molecule type" value="Genomic_DNA"/>
</dbReference>
<protein>
    <recommendedName>
        <fullName evidence="3">Serine hydrolase domain-containing protein</fullName>
    </recommendedName>
</protein>
<dbReference type="InterPro" id="IPR029058">
    <property type="entry name" value="AB_hydrolase_fold"/>
</dbReference>
<dbReference type="RefSeq" id="XP_033402294.1">
    <property type="nucleotide sequence ID" value="XM_033536344.1"/>
</dbReference>
<dbReference type="InterPro" id="IPR005645">
    <property type="entry name" value="FSH-like_dom"/>
</dbReference>
<dbReference type="Pfam" id="PF03959">
    <property type="entry name" value="FSH1"/>
    <property type="match status" value="1"/>
</dbReference>
<dbReference type="GO" id="GO:0005737">
    <property type="term" value="C:cytoplasm"/>
    <property type="evidence" value="ECO:0007669"/>
    <property type="project" value="TreeGrafter"/>
</dbReference>
<comment type="similarity">
    <text evidence="1">Belongs to the LovG family.</text>
</comment>
<dbReference type="PANTHER" id="PTHR48070:SF3">
    <property type="entry name" value="ESTERASE DBAE-RELATED"/>
    <property type="match status" value="1"/>
</dbReference>
<dbReference type="SUPFAM" id="SSF53474">
    <property type="entry name" value="alpha/beta-Hydrolases"/>
    <property type="match status" value="1"/>
</dbReference>
<dbReference type="GO" id="GO:0044550">
    <property type="term" value="P:secondary metabolite biosynthetic process"/>
    <property type="evidence" value="ECO:0007669"/>
    <property type="project" value="TreeGrafter"/>
</dbReference>
<dbReference type="AlphaFoldDB" id="A0A6A6BTI9"/>
<feature type="domain" description="Serine hydrolase" evidence="3">
    <location>
        <begin position="15"/>
        <end position="255"/>
    </location>
</feature>
<dbReference type="Gene3D" id="3.40.50.1820">
    <property type="entry name" value="alpha/beta hydrolase"/>
    <property type="match status" value="1"/>
</dbReference>
<evidence type="ECO:0000256" key="1">
    <source>
        <dbReference type="ARBA" id="ARBA00005863"/>
    </source>
</evidence>
<evidence type="ECO:0000313" key="4">
    <source>
        <dbReference type="EMBL" id="KAF2146585.1"/>
    </source>
</evidence>
<dbReference type="PANTHER" id="PTHR48070">
    <property type="entry name" value="ESTERASE OVCA2"/>
    <property type="match status" value="1"/>
</dbReference>
<reference evidence="4" key="1">
    <citation type="journal article" date="2020" name="Stud. Mycol.">
        <title>101 Dothideomycetes genomes: a test case for predicting lifestyles and emergence of pathogens.</title>
        <authorList>
            <person name="Haridas S."/>
            <person name="Albert R."/>
            <person name="Binder M."/>
            <person name="Bloem J."/>
            <person name="Labutti K."/>
            <person name="Salamov A."/>
            <person name="Andreopoulos B."/>
            <person name="Baker S."/>
            <person name="Barry K."/>
            <person name="Bills G."/>
            <person name="Bluhm B."/>
            <person name="Cannon C."/>
            <person name="Castanera R."/>
            <person name="Culley D."/>
            <person name="Daum C."/>
            <person name="Ezra D."/>
            <person name="Gonzalez J."/>
            <person name="Henrissat B."/>
            <person name="Kuo A."/>
            <person name="Liang C."/>
            <person name="Lipzen A."/>
            <person name="Lutzoni F."/>
            <person name="Magnuson J."/>
            <person name="Mondo S."/>
            <person name="Nolan M."/>
            <person name="Ohm R."/>
            <person name="Pangilinan J."/>
            <person name="Park H.-J."/>
            <person name="Ramirez L."/>
            <person name="Alfaro M."/>
            <person name="Sun H."/>
            <person name="Tritt A."/>
            <person name="Yoshinaga Y."/>
            <person name="Zwiers L.-H."/>
            <person name="Turgeon B."/>
            <person name="Goodwin S."/>
            <person name="Spatafora J."/>
            <person name="Crous P."/>
            <person name="Grigoriev I."/>
        </authorList>
    </citation>
    <scope>NUCLEOTIDE SEQUENCE</scope>
    <source>
        <strain evidence="4">CBS 121167</strain>
    </source>
</reference>
<dbReference type="Proteomes" id="UP000799438">
    <property type="component" value="Unassembled WGS sequence"/>
</dbReference>
<evidence type="ECO:0000256" key="2">
    <source>
        <dbReference type="ARBA" id="ARBA00022801"/>
    </source>
</evidence>
<dbReference type="GO" id="GO:0016787">
    <property type="term" value="F:hydrolase activity"/>
    <property type="evidence" value="ECO:0007669"/>
    <property type="project" value="UniProtKB-KW"/>
</dbReference>
<dbReference type="GeneID" id="54293840"/>
<keyword evidence="5" id="KW-1185">Reference proteome</keyword>
<accession>A0A6A6BTI9</accession>
<evidence type="ECO:0000259" key="3">
    <source>
        <dbReference type="Pfam" id="PF03959"/>
    </source>
</evidence>
<dbReference type="InterPro" id="IPR050593">
    <property type="entry name" value="LovG"/>
</dbReference>
<gene>
    <name evidence="4" type="ORF">K452DRAFT_218179</name>
</gene>
<keyword evidence="2" id="KW-0378">Hydrolase</keyword>
<proteinExistence type="inferred from homology"/>
<dbReference type="OrthoDB" id="414698at2759"/>
<organism evidence="4 5">
    <name type="scientific">Aplosporella prunicola CBS 121167</name>
    <dbReference type="NCBI Taxonomy" id="1176127"/>
    <lineage>
        <taxon>Eukaryota</taxon>
        <taxon>Fungi</taxon>
        <taxon>Dikarya</taxon>
        <taxon>Ascomycota</taxon>
        <taxon>Pezizomycotina</taxon>
        <taxon>Dothideomycetes</taxon>
        <taxon>Dothideomycetes incertae sedis</taxon>
        <taxon>Botryosphaeriales</taxon>
        <taxon>Aplosporellaceae</taxon>
        <taxon>Aplosporella</taxon>
    </lineage>
</organism>
<dbReference type="GO" id="GO:0005634">
    <property type="term" value="C:nucleus"/>
    <property type="evidence" value="ECO:0007669"/>
    <property type="project" value="TreeGrafter"/>
</dbReference>
<name>A0A6A6BTI9_9PEZI</name>
<sequence length="281" mass="30832">MAAFATTSDPTFQLPRLLCLHGGGVTAEVFRLQARAFVSALSPYFRLVFADGPFFCDAGPGVLPVYADLGPYRRWLRWQPHHLDVDSETTVEEIRYQLELAMEEDDRRGAVGEWAGFLGFSQGGKLAASLLFEAQKRRERREGKIDGEETMLWKQNWRFAVCMAARAPLVALSPGSEKISSFVSAGGVSEGFDFEAAGKPGPEALLRAPTLHIHGLKDPGLHLHQILLDAYCAPGSATLVEWDGDHRVPLKAKDMEGITRAILETAKKGGVEPGKKQDLET</sequence>
<evidence type="ECO:0000313" key="5">
    <source>
        <dbReference type="Proteomes" id="UP000799438"/>
    </source>
</evidence>